<dbReference type="InterPro" id="IPR050619">
    <property type="entry name" value="Flavodoxin"/>
</dbReference>
<keyword evidence="4 8" id="KW-0285">Flavoprotein</keyword>
<feature type="domain" description="Flavodoxin-like" evidence="9">
    <location>
        <begin position="3"/>
        <end position="161"/>
    </location>
</feature>
<evidence type="ECO:0000256" key="3">
    <source>
        <dbReference type="ARBA" id="ARBA00022448"/>
    </source>
</evidence>
<evidence type="ECO:0000256" key="7">
    <source>
        <dbReference type="ARBA" id="ARBA00023231"/>
    </source>
</evidence>
<dbReference type="SUPFAM" id="SSF52218">
    <property type="entry name" value="Flavoproteins"/>
    <property type="match status" value="1"/>
</dbReference>
<evidence type="ECO:0000256" key="1">
    <source>
        <dbReference type="ARBA" id="ARBA00001917"/>
    </source>
</evidence>
<dbReference type="PIRSF" id="PIRSF038996">
    <property type="entry name" value="FldA"/>
    <property type="match status" value="1"/>
</dbReference>
<dbReference type="InterPro" id="IPR008254">
    <property type="entry name" value="Flavodoxin/NO_synth"/>
</dbReference>
<protein>
    <recommendedName>
        <fullName evidence="8">Flavodoxin</fullName>
    </recommendedName>
</protein>
<keyword evidence="3 8" id="KW-0813">Transport</keyword>
<evidence type="ECO:0000256" key="2">
    <source>
        <dbReference type="ARBA" id="ARBA00005267"/>
    </source>
</evidence>
<dbReference type="Gene3D" id="3.40.50.360">
    <property type="match status" value="1"/>
</dbReference>
<comment type="similarity">
    <text evidence="2 8">Belongs to the flavodoxin family.</text>
</comment>
<dbReference type="PROSITE" id="PS50902">
    <property type="entry name" value="FLAVODOXIN_LIKE"/>
    <property type="match status" value="1"/>
</dbReference>
<sequence>MAIAIVYGSSGGNTEGVAKKIQATLGMDARVFDIGSADAATLNTFDTFIFGTSTWYDGELQDDWESFNTDTLELVGKRVALFGLGDQEGYGHEFCNGMGILHEVCTDKGAVMIGGDWPVKGYDFEASEAVKNGAFVGLAIDEDNQDELTDERIDTWVERLKAQL</sequence>
<dbReference type="InterPro" id="IPR029039">
    <property type="entry name" value="Flavoprotein-like_sf"/>
</dbReference>
<evidence type="ECO:0000256" key="6">
    <source>
        <dbReference type="ARBA" id="ARBA00022982"/>
    </source>
</evidence>
<dbReference type="PROSITE" id="PS00201">
    <property type="entry name" value="FLAVODOXIN"/>
    <property type="match status" value="1"/>
</dbReference>
<dbReference type="PANTHER" id="PTHR42809:SF1">
    <property type="entry name" value="FLAVODOXIN 1"/>
    <property type="match status" value="1"/>
</dbReference>
<evidence type="ECO:0000313" key="10">
    <source>
        <dbReference type="EMBL" id="MBN2964421.1"/>
    </source>
</evidence>
<reference evidence="10 11" key="1">
    <citation type="submission" date="2021-02" db="EMBL/GenBank/DDBJ databases">
        <title>Sulfurospirillum tamanensis sp. nov.</title>
        <authorList>
            <person name="Frolova A."/>
            <person name="Merkel A."/>
            <person name="Slobodkin A."/>
        </authorList>
    </citation>
    <scope>NUCLEOTIDE SEQUENCE [LARGE SCALE GENOMIC DNA]</scope>
    <source>
        <strain evidence="10 11">T05b</strain>
    </source>
</reference>
<dbReference type="InterPro" id="IPR001226">
    <property type="entry name" value="Flavodoxin_CS"/>
</dbReference>
<dbReference type="Pfam" id="PF00258">
    <property type="entry name" value="Flavodoxin_1"/>
    <property type="match status" value="1"/>
</dbReference>
<reference evidence="10 11" key="3">
    <citation type="submission" date="2021-02" db="EMBL/GenBank/DDBJ databases">
        <authorList>
            <person name="Merkel A.Y."/>
        </authorList>
    </citation>
    <scope>NUCLEOTIDE SEQUENCE [LARGE SCALE GENOMIC DNA]</scope>
    <source>
        <strain evidence="10 11">T05b</strain>
    </source>
</reference>
<evidence type="ECO:0000256" key="5">
    <source>
        <dbReference type="ARBA" id="ARBA00022643"/>
    </source>
</evidence>
<dbReference type="Proteomes" id="UP000703590">
    <property type="component" value="Unassembled WGS sequence"/>
</dbReference>
<evidence type="ECO:0000256" key="8">
    <source>
        <dbReference type="PIRNR" id="PIRNR038996"/>
    </source>
</evidence>
<organism evidence="10 11">
    <name type="scientific">Sulfurospirillum tamanense</name>
    <dbReference type="NCBI Taxonomy" id="2813362"/>
    <lineage>
        <taxon>Bacteria</taxon>
        <taxon>Pseudomonadati</taxon>
        <taxon>Campylobacterota</taxon>
        <taxon>Epsilonproteobacteria</taxon>
        <taxon>Campylobacterales</taxon>
        <taxon>Sulfurospirillaceae</taxon>
        <taxon>Sulfurospirillum</taxon>
    </lineage>
</organism>
<dbReference type="InterPro" id="IPR010086">
    <property type="entry name" value="Flavodoxin_lc"/>
</dbReference>
<keyword evidence="5 8" id="KW-0288">FMN</keyword>
<proteinExistence type="inferred from homology"/>
<dbReference type="RefSeq" id="WP_205458971.1">
    <property type="nucleotide sequence ID" value="NZ_JAFHKK010000011.1"/>
</dbReference>
<comment type="cofactor">
    <cofactor evidence="1 8">
        <name>FMN</name>
        <dbReference type="ChEBI" id="CHEBI:58210"/>
    </cofactor>
</comment>
<keyword evidence="7" id="KW-0535">Nitrogen fixation</keyword>
<accession>A0ABS2WRW9</accession>
<evidence type="ECO:0000313" key="11">
    <source>
        <dbReference type="Proteomes" id="UP000703590"/>
    </source>
</evidence>
<dbReference type="PRINTS" id="PR00369">
    <property type="entry name" value="FLAVODOXIN"/>
</dbReference>
<dbReference type="NCBIfam" id="NF006739">
    <property type="entry name" value="PRK09267.1-5"/>
    <property type="match status" value="1"/>
</dbReference>
<evidence type="ECO:0000259" key="9">
    <source>
        <dbReference type="PROSITE" id="PS50902"/>
    </source>
</evidence>
<keyword evidence="11" id="KW-1185">Reference proteome</keyword>
<name>A0ABS2WRW9_9BACT</name>
<comment type="caution">
    <text evidence="10">The sequence shown here is derived from an EMBL/GenBank/DDBJ whole genome shotgun (WGS) entry which is preliminary data.</text>
</comment>
<evidence type="ECO:0000256" key="4">
    <source>
        <dbReference type="ARBA" id="ARBA00022630"/>
    </source>
</evidence>
<gene>
    <name evidence="10" type="ORF">JWV37_06490</name>
</gene>
<comment type="function">
    <text evidence="8">Low-potential electron donor to a number of redox enzymes.</text>
</comment>
<dbReference type="NCBIfam" id="TIGR01752">
    <property type="entry name" value="flav_long"/>
    <property type="match status" value="1"/>
</dbReference>
<dbReference type="EMBL" id="JAFHKK010000011">
    <property type="protein sequence ID" value="MBN2964421.1"/>
    <property type="molecule type" value="Genomic_DNA"/>
</dbReference>
<dbReference type="InterPro" id="IPR001094">
    <property type="entry name" value="Flavdoxin-like"/>
</dbReference>
<dbReference type="PANTHER" id="PTHR42809">
    <property type="entry name" value="FLAVODOXIN 2"/>
    <property type="match status" value="1"/>
</dbReference>
<keyword evidence="6 8" id="KW-0249">Electron transport</keyword>
<reference evidence="11" key="2">
    <citation type="submission" date="2021-02" db="EMBL/GenBank/DDBJ databases">
        <title>Sulfurospirillum tamanensis sp. nov.</title>
        <authorList>
            <person name="Merkel A.Y."/>
        </authorList>
    </citation>
    <scope>NUCLEOTIDE SEQUENCE [LARGE SCALE GENOMIC DNA]</scope>
    <source>
        <strain evidence="11">T05b</strain>
    </source>
</reference>